<dbReference type="GO" id="GO:0043041">
    <property type="term" value="P:amino acid activation for nonribosomal peptide biosynthetic process"/>
    <property type="evidence" value="ECO:0007669"/>
    <property type="project" value="TreeGrafter"/>
</dbReference>
<keyword evidence="5" id="KW-0677">Repeat</keyword>
<dbReference type="InterPro" id="IPR020806">
    <property type="entry name" value="PKS_PP-bd"/>
</dbReference>
<comment type="cofactor">
    <cofactor evidence="1">
        <name>pantetheine 4'-phosphate</name>
        <dbReference type="ChEBI" id="CHEBI:47942"/>
    </cofactor>
</comment>
<dbReference type="InterPro" id="IPR036736">
    <property type="entry name" value="ACP-like_sf"/>
</dbReference>
<dbReference type="PANTHER" id="PTHR45527:SF1">
    <property type="entry name" value="FATTY ACID SYNTHASE"/>
    <property type="match status" value="1"/>
</dbReference>
<dbReference type="NCBIfam" id="TIGR01720">
    <property type="entry name" value="NRPS-para261"/>
    <property type="match status" value="1"/>
</dbReference>
<dbReference type="InterPro" id="IPR010071">
    <property type="entry name" value="AA_adenyl_dom"/>
</dbReference>
<dbReference type="InterPro" id="IPR009081">
    <property type="entry name" value="PP-bd_ACP"/>
</dbReference>
<reference evidence="8 9" key="1">
    <citation type="submission" date="2018-07" db="EMBL/GenBank/DDBJ databases">
        <title>Dyella tabacisoli L4-6T, whole genome shotgun sequence.</title>
        <authorList>
            <person name="Zhou X.-K."/>
            <person name="Li W.-J."/>
            <person name="Duan Y.-Q."/>
        </authorList>
    </citation>
    <scope>NUCLEOTIDE SEQUENCE [LARGE SCALE GENOMIC DNA]</scope>
    <source>
        <strain evidence="8 9">L4-6</strain>
    </source>
</reference>
<feature type="domain" description="Carrier" evidence="7">
    <location>
        <begin position="2147"/>
        <end position="2222"/>
    </location>
</feature>
<dbReference type="InterPro" id="IPR006162">
    <property type="entry name" value="Ppantetheine_attach_site"/>
</dbReference>
<dbReference type="Pfam" id="PF18563">
    <property type="entry name" value="TubC_N"/>
    <property type="match status" value="1"/>
</dbReference>
<dbReference type="OrthoDB" id="9030879at2"/>
<dbReference type="FunFam" id="3.30.300.30:FF:000010">
    <property type="entry name" value="Enterobactin synthetase component F"/>
    <property type="match status" value="3"/>
</dbReference>
<dbReference type="Pfam" id="PF00501">
    <property type="entry name" value="AMP-binding"/>
    <property type="match status" value="3"/>
</dbReference>
<dbReference type="NCBIfam" id="NF003417">
    <property type="entry name" value="PRK04813.1"/>
    <property type="match status" value="3"/>
</dbReference>
<dbReference type="FunFam" id="1.10.1200.10:FF:000016">
    <property type="entry name" value="Non-ribosomal peptide synthase"/>
    <property type="match status" value="1"/>
</dbReference>
<dbReference type="Gene3D" id="1.10.10.1830">
    <property type="entry name" value="Non-ribosomal peptide synthase, adenylation domain"/>
    <property type="match status" value="1"/>
</dbReference>
<dbReference type="PROSITE" id="PS00012">
    <property type="entry name" value="PHOSPHOPANTETHEINE"/>
    <property type="match status" value="3"/>
</dbReference>
<comment type="caution">
    <text evidence="8">The sequence shown here is derived from an EMBL/GenBank/DDBJ whole genome shotgun (WGS) entry which is preliminary data.</text>
</comment>
<comment type="similarity">
    <text evidence="2">Belongs to the ATP-dependent AMP-binding enzyme family.</text>
</comment>
<evidence type="ECO:0000256" key="2">
    <source>
        <dbReference type="ARBA" id="ARBA00006432"/>
    </source>
</evidence>
<dbReference type="RefSeq" id="WP_114846803.1">
    <property type="nucleotide sequence ID" value="NZ_JBHSPE010000021.1"/>
</dbReference>
<dbReference type="CDD" id="cd05930">
    <property type="entry name" value="A_NRPS"/>
    <property type="match status" value="3"/>
</dbReference>
<dbReference type="EMBL" id="QQAH01000017">
    <property type="protein sequence ID" value="RDD80418.1"/>
    <property type="molecule type" value="Genomic_DNA"/>
</dbReference>
<evidence type="ECO:0000256" key="3">
    <source>
        <dbReference type="ARBA" id="ARBA00022450"/>
    </source>
</evidence>
<dbReference type="FunFam" id="2.30.38.10:FF:000001">
    <property type="entry name" value="Non-ribosomal peptide synthetase PvdI"/>
    <property type="match status" value="3"/>
</dbReference>
<dbReference type="GO" id="GO:0005829">
    <property type="term" value="C:cytosol"/>
    <property type="evidence" value="ECO:0007669"/>
    <property type="project" value="TreeGrafter"/>
</dbReference>
<feature type="domain" description="Carrier" evidence="7">
    <location>
        <begin position="1082"/>
        <end position="1158"/>
    </location>
</feature>
<accession>A0A369UL19</accession>
<dbReference type="PROSITE" id="PS50075">
    <property type="entry name" value="CARRIER"/>
    <property type="match status" value="3"/>
</dbReference>
<organism evidence="8 9">
    <name type="scientific">Dyella tabacisoli</name>
    <dbReference type="NCBI Taxonomy" id="2282381"/>
    <lineage>
        <taxon>Bacteria</taxon>
        <taxon>Pseudomonadati</taxon>
        <taxon>Pseudomonadota</taxon>
        <taxon>Gammaproteobacteria</taxon>
        <taxon>Lysobacterales</taxon>
        <taxon>Rhodanobacteraceae</taxon>
        <taxon>Dyella</taxon>
    </lineage>
</organism>
<dbReference type="CDD" id="cd19531">
    <property type="entry name" value="LCL_NRPS-like"/>
    <property type="match status" value="3"/>
</dbReference>
<dbReference type="FunFam" id="3.40.50.980:FF:000001">
    <property type="entry name" value="Non-ribosomal peptide synthetase"/>
    <property type="match status" value="3"/>
</dbReference>
<dbReference type="Pfam" id="PF00550">
    <property type="entry name" value="PP-binding"/>
    <property type="match status" value="3"/>
</dbReference>
<dbReference type="Proteomes" id="UP000253782">
    <property type="component" value="Unassembled WGS sequence"/>
</dbReference>
<dbReference type="GO" id="GO:0044550">
    <property type="term" value="P:secondary metabolite biosynthetic process"/>
    <property type="evidence" value="ECO:0007669"/>
    <property type="project" value="UniProtKB-ARBA"/>
</dbReference>
<gene>
    <name evidence="8" type="ORF">DVJ77_17435</name>
</gene>
<name>A0A369UL19_9GAMM</name>
<dbReference type="Gene3D" id="3.30.559.30">
    <property type="entry name" value="Nonribosomal peptide synthetase, condensation domain"/>
    <property type="match status" value="4"/>
</dbReference>
<dbReference type="FunFam" id="3.30.559.10:FF:000012">
    <property type="entry name" value="Non-ribosomal peptide synthetase"/>
    <property type="match status" value="3"/>
</dbReference>
<dbReference type="Pfam" id="PF00668">
    <property type="entry name" value="Condensation"/>
    <property type="match status" value="4"/>
</dbReference>
<evidence type="ECO:0000256" key="6">
    <source>
        <dbReference type="SAM" id="MobiDB-lite"/>
    </source>
</evidence>
<dbReference type="InterPro" id="IPR000873">
    <property type="entry name" value="AMP-dep_synth/lig_dom"/>
</dbReference>
<evidence type="ECO:0000256" key="5">
    <source>
        <dbReference type="ARBA" id="ARBA00022737"/>
    </source>
</evidence>
<dbReference type="NCBIfam" id="TIGR01733">
    <property type="entry name" value="AA-adenyl-dom"/>
    <property type="match status" value="3"/>
</dbReference>
<dbReference type="InterPro" id="IPR010060">
    <property type="entry name" value="NRPS_synth"/>
</dbReference>
<dbReference type="GO" id="GO:0031177">
    <property type="term" value="F:phosphopantetheine binding"/>
    <property type="evidence" value="ECO:0007669"/>
    <property type="project" value="InterPro"/>
</dbReference>
<feature type="domain" description="Carrier" evidence="7">
    <location>
        <begin position="3197"/>
        <end position="3271"/>
    </location>
</feature>
<evidence type="ECO:0000256" key="4">
    <source>
        <dbReference type="ARBA" id="ARBA00022553"/>
    </source>
</evidence>
<evidence type="ECO:0000259" key="7">
    <source>
        <dbReference type="PROSITE" id="PS50075"/>
    </source>
</evidence>
<dbReference type="CDD" id="cd19534">
    <property type="entry name" value="E_NRPS"/>
    <property type="match status" value="1"/>
</dbReference>
<keyword evidence="3" id="KW-0596">Phosphopantetheine</keyword>
<keyword evidence="4" id="KW-0597">Phosphoprotein</keyword>
<dbReference type="Pfam" id="PF13193">
    <property type="entry name" value="AMP-binding_C"/>
    <property type="match status" value="3"/>
</dbReference>
<proteinExistence type="inferred from homology"/>
<dbReference type="InterPro" id="IPR041464">
    <property type="entry name" value="TubC_N"/>
</dbReference>
<feature type="region of interest" description="Disordered" evidence="6">
    <location>
        <begin position="1"/>
        <end position="34"/>
    </location>
</feature>
<dbReference type="Gene3D" id="3.40.50.980">
    <property type="match status" value="6"/>
</dbReference>
<evidence type="ECO:0000256" key="1">
    <source>
        <dbReference type="ARBA" id="ARBA00001957"/>
    </source>
</evidence>
<dbReference type="InterPro" id="IPR020845">
    <property type="entry name" value="AMP-binding_CS"/>
</dbReference>
<dbReference type="PROSITE" id="PS00455">
    <property type="entry name" value="AMP_BINDING"/>
    <property type="match status" value="3"/>
</dbReference>
<dbReference type="FunFam" id="3.40.50.12780:FF:000012">
    <property type="entry name" value="Non-ribosomal peptide synthetase"/>
    <property type="match status" value="3"/>
</dbReference>
<protein>
    <submittedName>
        <fullName evidence="8">Amino acid adenylation domain-containing protein</fullName>
    </submittedName>
</protein>
<dbReference type="FunFam" id="3.30.559.30:FF:000001">
    <property type="entry name" value="Non-ribosomal peptide synthetase"/>
    <property type="match status" value="1"/>
</dbReference>
<evidence type="ECO:0000313" key="8">
    <source>
        <dbReference type="EMBL" id="RDD80418.1"/>
    </source>
</evidence>
<evidence type="ECO:0000313" key="9">
    <source>
        <dbReference type="Proteomes" id="UP000253782"/>
    </source>
</evidence>
<dbReference type="GO" id="GO:0072330">
    <property type="term" value="P:monocarboxylic acid biosynthetic process"/>
    <property type="evidence" value="ECO:0007669"/>
    <property type="project" value="UniProtKB-ARBA"/>
</dbReference>
<dbReference type="SUPFAM" id="SSF56801">
    <property type="entry name" value="Acetyl-CoA synthetase-like"/>
    <property type="match status" value="3"/>
</dbReference>
<dbReference type="SUPFAM" id="SSF52777">
    <property type="entry name" value="CoA-dependent acyltransferases"/>
    <property type="match status" value="8"/>
</dbReference>
<dbReference type="FunFam" id="1.10.1200.10:FF:000005">
    <property type="entry name" value="Nonribosomal peptide synthetase 1"/>
    <property type="match status" value="2"/>
</dbReference>
<dbReference type="InterPro" id="IPR023213">
    <property type="entry name" value="CAT-like_dom_sf"/>
</dbReference>
<dbReference type="Gene3D" id="3.30.300.30">
    <property type="match status" value="3"/>
</dbReference>
<dbReference type="PANTHER" id="PTHR45527">
    <property type="entry name" value="NONRIBOSOMAL PEPTIDE SYNTHETASE"/>
    <property type="match status" value="1"/>
</dbReference>
<keyword evidence="9" id="KW-1185">Reference proteome</keyword>
<dbReference type="Gene3D" id="3.30.559.10">
    <property type="entry name" value="Chloramphenicol acetyltransferase-like domain"/>
    <property type="match status" value="4"/>
</dbReference>
<dbReference type="Gene3D" id="1.10.1200.10">
    <property type="entry name" value="ACP-like"/>
    <property type="match status" value="3"/>
</dbReference>
<feature type="region of interest" description="Disordered" evidence="6">
    <location>
        <begin position="3179"/>
        <end position="3198"/>
    </location>
</feature>
<dbReference type="InterPro" id="IPR001242">
    <property type="entry name" value="Condensation_dom"/>
</dbReference>
<dbReference type="SMART" id="SM00823">
    <property type="entry name" value="PKS_PP"/>
    <property type="match status" value="3"/>
</dbReference>
<dbReference type="InterPro" id="IPR045851">
    <property type="entry name" value="AMP-bd_C_sf"/>
</dbReference>
<dbReference type="InterPro" id="IPR044894">
    <property type="entry name" value="TubC_N_sf"/>
</dbReference>
<sequence>MSQPTNHELITAEPRSIVDATAPADETGDRGQPAESIDDLLSFLRRKGVRIWVESDQLRHEAPDGALTAHELSKLHNSSERLVAMLQGAKKKAVVDLPPEPRLQARVLPLSFQQEQLWLVELVGLAGSAYIVPSAIRLRGSLDIQALELSFVELRRRHESLRTRFEMREGSPIQVIDEATGSCLEQVDFSAQEAGVREESLRTRMRQQVQQRFDLARGPLLRLVLVKMDARDHVLLMTMHHCVSDGWSMSVLVREISTLYEAFSQQRPSPLPELPIQYADYALWQRDRLQGTLLDSELAHWRQQLSGAPAALELPTDRPRPVTASFKGAKLEFSLPRQLAEALRDLARSEQATLFMVLLAAYQALLSRLSGQDDVVVGSPVAGRTHRRTESLIGFFVNTLVLRTRLEPQMTFRELVQRVKQVTLAAYDHQEVPFEKLVVELQPERDLSRQPLFQVYLALQNLPAGALRLPDLAVELEDLEHGVSKFDLSLYVEETPTGLHGTFEYATDLFDQATVERFADYLQRILNAAVVDPQCQIARLSMLGEPERRELLTTWNATREPYPASRCVHDLIAEQARRAPEATAVLFEGAALSYAELDRRSNQLAHQLHALGAGPEVVVGLCMGRSARHVVALVGILKSGAAYLPLDESYPDDRLAFMLEDAGAALLVTTLAHKPRLERGECRLLCLDDAAQIQAIGAQPESPLNTGVRPENLAYIIYTSGSTGKPKGVAAAHLGLVNRIWAQAHFDPIRDDDVCCQKTAVGFVDSIFETVGPLALGRPLLVLGEAARNPAELAEAIQQHRVTRLVTVPSLADALTSGPDLYLRLASLKSWTLSGAPFTEQLLRRLSKVIPGCCFVNLYGSSEVAADATCFKVDSADDDAGEGNGSIPLGRPMANTRVYVLDEQLEPVPIGAVGELYVGGDGLARGYLRRAGLTAERFVADPHGPAGERMYRTGDRARYRPDGNLEFIGRSDHQVKVRGHRIELGEIEAVLLRHPSVRQAVVLARDELGGERKLVAYVAAAHGRPVGAGELREHLKSLLPDYMLPSACVMLEAMPLTPSGKLDRQALLAEREQRPSDIPYEAPATAIEDVLAKIWAEVLRLERVGSDDDFFQLGGHSLLAVQVVARVREQLAVELPLKVMFEGTLTLRKFAGLVEDARRTDQALMLPALLPQSRGRALLPSFGQERLWFLDQLKLLGAAYHEGMAFRLEGELHLKALEQSFAELVRRHEILRTRFATVDGGPAQVIDAAGDFSLAVVDLESLSEEAREDRAEQISQEEFLRPFDLAQGPLFRVSLLRLAPQLHVVLITMHHIVSDGWSLMGVLPYELGALYVAYSSGRPSPLPELAVQYADYALWQRGWLQGDALERQLSYWKQQLAGAPAALELPTDRPRPAVPSFRGGRVAVSLPAELSASLTALGREEGATLYMVLLSGLQILLSRWSGQKDVVVGSPIAGRIHRLLEGLIGYFANTLVLRADIGGDPSFRAVLRRVKETALGAYAHQDLPFEKLVAELQPERDLSRHPLFQVVFAFHTVPRKSLELPGLKLNQSYRKRATAKFDLFLELFESPSGLQGSLEYASDLFDESTVKRLVSQLERLLSAAVAAPESRVSELPLLSAAERTEQLEQWNATSEPGATQGGVHELIAAQATHRPDAVALHDAEGALSYAALDQQAQQLAHYLRRLGVGPEVVVGLCLRRTRHALIGMLGILKAGGAYLPLDEHQPAERLAYLLEDAAVPVVVTETALEEVLPSHWGHVVCVDDPQERQRIAAQPADALAAVAAEQLAYVIYTSGSSGQPKGVMVRHGGLTNYARYAAKRFDAGEGSGAPVNSSLSFDLALTSVYPLLISGGTVYLLSGDDDVQELATLLLASRDLTLLKLTPSHLEAVHKFIPVGQLGGRVRKLILGGERLKAGTLARWREEAPETALYNHYGPTETTVGCVVEALAELDASLGEAMPIGRPVANTRVYVLDEDGQPVPVGVVGELYIAGAGLARGYLRRAGLTAQRFVADPYGPAGERMYATGDRVRYRVDGRLDFLGRTDQQVKVRGYRVELGEIEARLSEHAAVAEAAVVREETAELERLVAYVVNAPGRTASAAELREHLKRGVPEYMLPSVFVTLEQLPLTANGKVDRRRLPTVQGHAAGEGYVSAQTPMEQALAAIWGEVLKLEQVGIEEDFFELGGHSLLATRVVAQVRDVLSVELPLRELFEYPRIRELAERIEALRREQQGLLLPPLTSQPREGRGIPLSFAQERLWFLEQLGLVGAAYNIPTGLRLKGALNVEALERSFAELARRHESLRTRFEMHDGEAVQVIDAAGDFRLRVHDLSALSLQEQEEALEGYLRRQAEEHLDLVRGPLFKVQLLSMAEHDHVLLPTMHHITSDGWSLGVLIREISGLYAAFAQGQPSPLPELPIQYADYARWQRGWLRDEALDKQLAYWRGQLAGAPTALELPTDRPRPAVASFKGAKLDFMLSKELSEGLQALARSEQATLFMVLLAAYQLLLSRLTGQQDIVVGSPIAGRTHRQTENLIGFFVNTLVLRTRLDAGMNFRELLGRVKETTLGAYTYQDLPFEKLVAELQPERSLAREPIFQVALALQNMQAEKIALGGLEIAPLALDSPTAKSDLYLAMYEATDGLRGTFEYATDLFDHGTLLRWQRHLTVLMEAIVSDPLCPLAGLPLLSDPERLQLLDAWNATGRDYPRELRIHDLLSMQAQRTPHAIALAYERDELTYAELDRRANQLAHHLQALGAGPEKIVGLCVERSFDMVIGLFGILKAGAAYLPLDESYPEERLTYMLDDAKVTLVVSQEKLAPPLQRPGRIVVCLDSDRAAIVALPQNAPVSDVRPDHLAYVIYTSGSTGRPKGVLVQHAGLCNFIVSQAEYFNLGPTDRVLQFARLGFDISLWEMTMAFHAGATLCLVPPNEARGSSVPQILIEQKISVAVFVSSTLQFLEGYEFPHFRTMIVGGEVCAPELADHWAARCRFVTGYGPTEATVATTLSDYAGGGNRLPIGRPCPNIRLYVLDDDMQPVPIGVPGELFIGGAGLARGYLGCAGLTAQRFVASPFGDGERLYRSGDLVRYLSDGNLEFVGRIDSQVKIRGYRIELGEIESALLSHPQIRQAVVEVREDVSGVKRLVAYFVPHEDIDAPAQELRRYLKQTLPEHMIPSAFVPLAAMPISSGKLDRKALPTPQDGPRAADYTPPRTHAESVLGAAWKEVLRIEQIGVHDNFFELGGDSIQLIKVVSRANRAGLNITARQMFDHQTIAELALVAGSGTVPVIEQDLIEGDVPLTPIQRWFFESEPQNPHHFNLAALLEFREPVAMDLLESAINRLVTHHDAMRLKFTHEAGAWQQRNEAAIPRVDVHRIDLSMLAGAQLDTAFTAAAAQLQQGLNLVEGPLFQAALFDLGPGRAQRMLWVVHHLLIDGVSWRVLLEDLQTVYRHLERDEEVALPPKTTSYKRWAEQLVTYARSAQGAAEAQYWLSLPWERQQPMPRDRRDGINTVASMDFVTCALSQEDTNALLRDVPAAYRVQINDVLLAAVAHAFAAWSGHGVLAVDLEGHGREELHEQLDLSRSIGCFTSICPVLLDLIGADNPVAVLDIVKQHLRAIPHKGAGYGALRYLGDFPALRAFEPPQISFNYLGRLDHDLTDRTWFDLATEDAGPLHDMSGLRRHVIGVSGSILDGSLHLRLAYSTNIHEAATVERLAGDVLECLRSLIDQSAQTAGTYTMGDFPLIELAPATHREERL</sequence>
<dbReference type="SUPFAM" id="SSF47336">
    <property type="entry name" value="ACP-like"/>
    <property type="match status" value="3"/>
</dbReference>
<dbReference type="Gene3D" id="2.30.38.10">
    <property type="entry name" value="Luciferase, Domain 3"/>
    <property type="match status" value="3"/>
</dbReference>
<dbReference type="GO" id="GO:0003824">
    <property type="term" value="F:catalytic activity"/>
    <property type="evidence" value="ECO:0007669"/>
    <property type="project" value="InterPro"/>
</dbReference>
<dbReference type="InterPro" id="IPR025110">
    <property type="entry name" value="AMP-bd_C"/>
</dbReference>